<feature type="region of interest" description="Disordered" evidence="2">
    <location>
        <begin position="167"/>
        <end position="202"/>
    </location>
</feature>
<dbReference type="InterPro" id="IPR011010">
    <property type="entry name" value="DNA_brk_join_enz"/>
</dbReference>
<proteinExistence type="predicted"/>
<dbReference type="GO" id="GO:0015074">
    <property type="term" value="P:DNA integration"/>
    <property type="evidence" value="ECO:0007669"/>
    <property type="project" value="InterPro"/>
</dbReference>
<accession>A0A9P1FWW3</accession>
<keyword evidence="3" id="KW-0472">Membrane</keyword>
<dbReference type="EMBL" id="CAMXCT020001347">
    <property type="protein sequence ID" value="CAL1142602.1"/>
    <property type="molecule type" value="Genomic_DNA"/>
</dbReference>
<evidence type="ECO:0000313" key="6">
    <source>
        <dbReference type="EMBL" id="CAL4776539.1"/>
    </source>
</evidence>
<dbReference type="EMBL" id="CAMXCT010001347">
    <property type="protein sequence ID" value="CAI3989227.1"/>
    <property type="molecule type" value="Genomic_DNA"/>
</dbReference>
<dbReference type="GO" id="GO:0006310">
    <property type="term" value="P:DNA recombination"/>
    <property type="evidence" value="ECO:0007669"/>
    <property type="project" value="UniProtKB-KW"/>
</dbReference>
<keyword evidence="1" id="KW-0233">DNA recombination</keyword>
<reference evidence="5" key="2">
    <citation type="submission" date="2024-04" db="EMBL/GenBank/DDBJ databases">
        <authorList>
            <person name="Chen Y."/>
            <person name="Shah S."/>
            <person name="Dougan E. K."/>
            <person name="Thang M."/>
            <person name="Chan C."/>
        </authorList>
    </citation>
    <scope>NUCLEOTIDE SEQUENCE [LARGE SCALE GENOMIC DNA]</scope>
</reference>
<feature type="transmembrane region" description="Helical" evidence="3">
    <location>
        <begin position="1622"/>
        <end position="1645"/>
    </location>
</feature>
<dbReference type="Gene3D" id="1.10.443.10">
    <property type="entry name" value="Intergrase catalytic core"/>
    <property type="match status" value="1"/>
</dbReference>
<evidence type="ECO:0000313" key="4">
    <source>
        <dbReference type="EMBL" id="CAI3989227.1"/>
    </source>
</evidence>
<keyword evidence="3" id="KW-1133">Transmembrane helix</keyword>
<evidence type="ECO:0000256" key="1">
    <source>
        <dbReference type="ARBA" id="ARBA00023172"/>
    </source>
</evidence>
<comment type="caution">
    <text evidence="4">The sequence shown here is derived from an EMBL/GenBank/DDBJ whole genome shotgun (WGS) entry which is preliminary data.</text>
</comment>
<sequence length="2063" mass="227929">MDTMDGMLDMSALAVATDALEPYVLSWHLGAPEDGDAECTVLVLMKREEGILLAMPATFLPEDVVKAGNEGDEAAVFGPSFHCVVPSGIQDGGLVMATGGQVEVLVVDCLPQVLGHMRRPLASEEIAFNFDDDSPFSLPALDALMPQVRTWLAALPDLAAYYTPEELEDIEQESGPPRASKPPTRRATPSAAGPKQKRPTTASLAAEIKGIVEFMPRIAEQLDTITKRQDFMESKVLPFQSASSIASGLWERAVGTPPRTAALQTPGLLGSLMDDARPEELQALESEKQVLGTGSDPSGDSRLALAVLEQSKALTSLAAQIAAQHGDPLTELSGPSMGTRGAAGRAKLQNELALHKGTFFTAVLHQMARRMAPTSSVDAPPAALMARGISGLRYLERFGGYGKQKELGQLQYQVMTAFDFLMEDNLPAVRDTIALLAVSIEQANLDGGRMDLATLLCLQEDPPAAIFQSRQISSTSRARSFAPLADQRWVTSSLAFLKEMEVISAKRAELTGGPRANLDASSETAKPKPKTQPKRKGKGKGVAQLFLGTWQSRSPHHGRLIPCLPRPFHCLLLTLDVLIAVALVFRSCRSGPELGAAIFQLENFLAKNEEFNNTYVAQKPALFSEDPDLLSTTEHPELAPYRNLDAKRLKLVGNGAWPMEKFLEGPLWLPFQEPRFLLHGEDVSHFAFPSFVHEDEDENLELCRLWDARGLLRFFKSPIMPGHYSRVFNAYKNQEVDRQIGDRRIPNARERSVDGPSAYLPPGFLLCNLRVRPFQEQLFASVTDRRDYYHQASVTPERARSNMLPFAFAESRLVDFKAAETFKKSGASASRRRKPQEQTGDGFGFLPPAPEEPGCWYAAFGSLFQGDHLGVEFALQAHEALLQSHGLLVAERRLQGHQIFPVGNEIEGLIIDDFFAIGKERLDSQPISSFAAKALAAAREAYEFHRLPGSPEKDVEAETFFKAAGAEVDSSSFAVRRGLTTVAAPLSKRLGLSVLSLRAARLASTSSRLLSRLAGNWTSVLMFKRCLMATVDEMFALAAEAEKIGKNYVIHQSPAVRTELIMLGALAPIISTNIATSMCPYVFASDASLGKGAVVCTSVEEKVAEAMWVGADKKGSYSKLDSFPCDLLAAAGEELSGDVEACEFVVEPKRPLLMYYDFVEFFGGSGRVSQAAYRLGLCVAPPLDLDASCHYDMTQPRLLEWAFHMIESGRFRSFLTEPPCTTFSAAAYPALRSYKEPFGFDPSEPRTEHGNLLAFRSFPLLRHGRRHRRPCGKEQPRRSKMAWLPQWLRLLEIGFEESVIASCQFGSPHRKEFLLLSYALDSQSLEVRCPGGHDHVKIEGSYTKASAVYTHELAHHLALHFKKALRCCGAIDDEPPVTGYESAVVNDVLISRQFRVRRCWAWRRKSHINVLEARSALEIIREASTRFESHRVNGLLDSRVAKGALAKGRSTSFGLQRVCKMSAALQTAADVQMAWNFAPTRLNVADDPTRDCLVRPPCGFGLSGFLDVRELQLLHASSLSKVAANWVRLVAVLLLSNFVGVEAFEFRPGFESTHEVMTDCASPFCHVPFEIGQGSLSGWFQAALDLVLWIFGTAAFQLRAWVLDEVFGFLPWNFGTAPYLSIPLHAHWIFCSFLAGLWTFLWTFLCSMPSYLPSVSLSFGLLTGFLLSPCLCRVWKVGRCAGFWSVLCLLAVAPERWIWVGPVGASAMEPSSAADIRRAGYRDPQGILPTRVARKATLDARTKLLNEFGTWLFESQGVLLTPLLTAKPADPEEICKHLIQYGQQMFLAGRAYGKFAETINAIATFRPALRKQLSPAWDLAFAWLADEPFQHHPALPLSILLAMLATAILWGWPYEACVLALTWTGILRIGETIMATRGDLILPSDAAPGTTFALLRIRMPKTRGRAARHQAARVDPPDIVSLLQATYADFPSEKKLWPLSATTLRKRFTCLLRELGLPSVRQDGLRPFDLGSLRPGGATHLLLATDNIDLVRRRGRWVTIKVCEIYLQEVMYVTYTEKLQKGSWFTLQEEKPKEQPMAFDKEAESDVNSNEAHRDHHTPSHYH</sequence>
<dbReference type="Proteomes" id="UP001152797">
    <property type="component" value="Unassembled WGS sequence"/>
</dbReference>
<dbReference type="InterPro" id="IPR013762">
    <property type="entry name" value="Integrase-like_cat_sf"/>
</dbReference>
<feature type="transmembrane region" description="Helical" evidence="3">
    <location>
        <begin position="1657"/>
        <end position="1676"/>
    </location>
</feature>
<protein>
    <submittedName>
        <fullName evidence="6">PUB domain-containing protein</fullName>
    </submittedName>
</protein>
<dbReference type="SUPFAM" id="SSF56349">
    <property type="entry name" value="DNA breaking-rejoining enzymes"/>
    <property type="match status" value="1"/>
</dbReference>
<evidence type="ECO:0000313" key="7">
    <source>
        <dbReference type="Proteomes" id="UP001152797"/>
    </source>
</evidence>
<dbReference type="GO" id="GO:0003677">
    <property type="term" value="F:DNA binding"/>
    <property type="evidence" value="ECO:0007669"/>
    <property type="project" value="InterPro"/>
</dbReference>
<feature type="compositionally biased region" description="Basic and acidic residues" evidence="2">
    <location>
        <begin position="2032"/>
        <end position="2044"/>
    </location>
</feature>
<evidence type="ECO:0000313" key="5">
    <source>
        <dbReference type="EMBL" id="CAL1142602.1"/>
    </source>
</evidence>
<reference evidence="4" key="1">
    <citation type="submission" date="2022-10" db="EMBL/GenBank/DDBJ databases">
        <authorList>
            <person name="Chen Y."/>
            <person name="Dougan E. K."/>
            <person name="Chan C."/>
            <person name="Rhodes N."/>
            <person name="Thang M."/>
        </authorList>
    </citation>
    <scope>NUCLEOTIDE SEQUENCE</scope>
</reference>
<feature type="compositionally biased region" description="Basic residues" evidence="2">
    <location>
        <begin position="527"/>
        <end position="539"/>
    </location>
</feature>
<feature type="region of interest" description="Disordered" evidence="2">
    <location>
        <begin position="513"/>
        <end position="539"/>
    </location>
</feature>
<feature type="region of interest" description="Disordered" evidence="2">
    <location>
        <begin position="2032"/>
        <end position="2063"/>
    </location>
</feature>
<evidence type="ECO:0000256" key="2">
    <source>
        <dbReference type="SAM" id="MobiDB-lite"/>
    </source>
</evidence>
<feature type="compositionally biased region" description="Basic and acidic residues" evidence="2">
    <location>
        <begin position="2051"/>
        <end position="2063"/>
    </location>
</feature>
<gene>
    <name evidence="4" type="ORF">C1SCF055_LOCUS16318</name>
</gene>
<dbReference type="EMBL" id="CAMXCT030001347">
    <property type="protein sequence ID" value="CAL4776539.1"/>
    <property type="molecule type" value="Genomic_DNA"/>
</dbReference>
<dbReference type="OrthoDB" id="416001at2759"/>
<name>A0A9P1FWW3_9DINO</name>
<evidence type="ECO:0000256" key="3">
    <source>
        <dbReference type="SAM" id="Phobius"/>
    </source>
</evidence>
<organism evidence="4">
    <name type="scientific">Cladocopium goreaui</name>
    <dbReference type="NCBI Taxonomy" id="2562237"/>
    <lineage>
        <taxon>Eukaryota</taxon>
        <taxon>Sar</taxon>
        <taxon>Alveolata</taxon>
        <taxon>Dinophyceae</taxon>
        <taxon>Suessiales</taxon>
        <taxon>Symbiodiniaceae</taxon>
        <taxon>Cladocopium</taxon>
    </lineage>
</organism>
<keyword evidence="7" id="KW-1185">Reference proteome</keyword>
<keyword evidence="3" id="KW-0812">Transmembrane</keyword>
<feature type="region of interest" description="Disordered" evidence="2">
    <location>
        <begin position="825"/>
        <end position="845"/>
    </location>
</feature>